<evidence type="ECO:0000256" key="2">
    <source>
        <dbReference type="ARBA" id="ARBA00022553"/>
    </source>
</evidence>
<keyword evidence="1" id="KW-0596">Phosphopantetheine</keyword>
<dbReference type="InterPro" id="IPR023213">
    <property type="entry name" value="CAT-like_dom_sf"/>
</dbReference>
<gene>
    <name evidence="5" type="ORF">Tci_837070</name>
</gene>
<dbReference type="SUPFAM" id="SSF52777">
    <property type="entry name" value="CoA-dependent acyltransferases"/>
    <property type="match status" value="1"/>
</dbReference>
<dbReference type="GO" id="GO:0016874">
    <property type="term" value="F:ligase activity"/>
    <property type="evidence" value="ECO:0007669"/>
    <property type="project" value="UniProtKB-KW"/>
</dbReference>
<dbReference type="PROSITE" id="PS00012">
    <property type="entry name" value="PHOSPHOPANTETHEINE"/>
    <property type="match status" value="1"/>
</dbReference>
<protein>
    <submittedName>
        <fullName evidence="5">Antibiotic synthetase, putative</fullName>
    </submittedName>
</protein>
<dbReference type="Pfam" id="PF00550">
    <property type="entry name" value="PP-binding"/>
    <property type="match status" value="1"/>
</dbReference>
<proteinExistence type="predicted"/>
<comment type="caution">
    <text evidence="5">The sequence shown here is derived from an EMBL/GenBank/DDBJ whole genome shotgun (WGS) entry which is preliminary data.</text>
</comment>
<dbReference type="Gene3D" id="1.10.1200.10">
    <property type="entry name" value="ACP-like"/>
    <property type="match status" value="1"/>
</dbReference>
<dbReference type="InterPro" id="IPR001242">
    <property type="entry name" value="Condensation_dom"/>
</dbReference>
<keyword evidence="2" id="KW-0597">Phosphoprotein</keyword>
<name>A0A699QDT1_TANCI</name>
<evidence type="ECO:0000313" key="5">
    <source>
        <dbReference type="EMBL" id="GFC65100.1"/>
    </source>
</evidence>
<evidence type="ECO:0000259" key="4">
    <source>
        <dbReference type="PROSITE" id="PS50075"/>
    </source>
</evidence>
<dbReference type="Pfam" id="PF00668">
    <property type="entry name" value="Condensation"/>
    <property type="match status" value="1"/>
</dbReference>
<dbReference type="GO" id="GO:0005829">
    <property type="term" value="C:cytosol"/>
    <property type="evidence" value="ECO:0007669"/>
    <property type="project" value="TreeGrafter"/>
</dbReference>
<dbReference type="Gene3D" id="3.30.300.30">
    <property type="match status" value="1"/>
</dbReference>
<dbReference type="Pfam" id="PF13193">
    <property type="entry name" value="AMP-binding_C"/>
    <property type="match status" value="1"/>
</dbReference>
<sequence length="294" mass="32511">FLGRADDQVKVRGYRVALGEIAQRLRQLEGLRDAHVRVDERGQLIAYALIAKGVQIDGESLRAQLGESLPDYMVPSHVLTLDAFPLTANGKLDHSALPTPQVISQQFEAPHEGVEASLAALWEKALNVEAVGRHDNFFTLGGDSILSLQIIARARRQGIRLTPKQLFEKQTIAELAQVAVLSEAKPAAAPIVAAVAPRDFALTPIQARFFALPMAQRSHWNQSLLLDLPQALDVAVLQQALALLLAQHDSLRLSFHQGDDGQWLQRYRDSENAERVLWTCELTREEDLASLSDE</sequence>
<accession>A0A699QDT1</accession>
<dbReference type="InterPro" id="IPR036736">
    <property type="entry name" value="ACP-like_sf"/>
</dbReference>
<dbReference type="InterPro" id="IPR006162">
    <property type="entry name" value="Ppantetheine_attach_site"/>
</dbReference>
<feature type="non-terminal residue" evidence="5">
    <location>
        <position position="1"/>
    </location>
</feature>
<dbReference type="InterPro" id="IPR009081">
    <property type="entry name" value="PP-bd_ACP"/>
</dbReference>
<dbReference type="Gene3D" id="3.30.559.10">
    <property type="entry name" value="Chloramphenicol acetyltransferase-like domain"/>
    <property type="match status" value="1"/>
</dbReference>
<evidence type="ECO:0000256" key="1">
    <source>
        <dbReference type="ARBA" id="ARBA00022450"/>
    </source>
</evidence>
<dbReference type="FunFam" id="1.10.1200.10:FF:000005">
    <property type="entry name" value="Nonribosomal peptide synthetase 1"/>
    <property type="match status" value="1"/>
</dbReference>
<dbReference type="PROSITE" id="PS50075">
    <property type="entry name" value="CARRIER"/>
    <property type="match status" value="1"/>
</dbReference>
<dbReference type="InterPro" id="IPR025110">
    <property type="entry name" value="AMP-bd_C"/>
</dbReference>
<keyword evidence="3" id="KW-0436">Ligase</keyword>
<dbReference type="InterPro" id="IPR020806">
    <property type="entry name" value="PKS_PP-bd"/>
</dbReference>
<organism evidence="5">
    <name type="scientific">Tanacetum cinerariifolium</name>
    <name type="common">Dalmatian daisy</name>
    <name type="synonym">Chrysanthemum cinerariifolium</name>
    <dbReference type="NCBI Taxonomy" id="118510"/>
    <lineage>
        <taxon>Eukaryota</taxon>
        <taxon>Viridiplantae</taxon>
        <taxon>Streptophyta</taxon>
        <taxon>Embryophyta</taxon>
        <taxon>Tracheophyta</taxon>
        <taxon>Spermatophyta</taxon>
        <taxon>Magnoliopsida</taxon>
        <taxon>eudicotyledons</taxon>
        <taxon>Gunneridae</taxon>
        <taxon>Pentapetalae</taxon>
        <taxon>asterids</taxon>
        <taxon>campanulids</taxon>
        <taxon>Asterales</taxon>
        <taxon>Asteraceae</taxon>
        <taxon>Asteroideae</taxon>
        <taxon>Anthemideae</taxon>
        <taxon>Anthemidinae</taxon>
        <taxon>Tanacetum</taxon>
    </lineage>
</organism>
<dbReference type="SMART" id="SM00823">
    <property type="entry name" value="PKS_PP"/>
    <property type="match status" value="1"/>
</dbReference>
<dbReference type="AlphaFoldDB" id="A0A699QDT1"/>
<dbReference type="SUPFAM" id="SSF47336">
    <property type="entry name" value="ACP-like"/>
    <property type="match status" value="1"/>
</dbReference>
<dbReference type="GO" id="GO:0031177">
    <property type="term" value="F:phosphopantetheine binding"/>
    <property type="evidence" value="ECO:0007669"/>
    <property type="project" value="InterPro"/>
</dbReference>
<feature type="non-terminal residue" evidence="5">
    <location>
        <position position="294"/>
    </location>
</feature>
<dbReference type="InterPro" id="IPR045851">
    <property type="entry name" value="AMP-bd_C_sf"/>
</dbReference>
<dbReference type="EMBL" id="BKCJ011005185">
    <property type="protein sequence ID" value="GFC65100.1"/>
    <property type="molecule type" value="Genomic_DNA"/>
</dbReference>
<dbReference type="PANTHER" id="PTHR45527">
    <property type="entry name" value="NONRIBOSOMAL PEPTIDE SYNTHETASE"/>
    <property type="match status" value="1"/>
</dbReference>
<evidence type="ECO:0000256" key="3">
    <source>
        <dbReference type="ARBA" id="ARBA00022598"/>
    </source>
</evidence>
<reference evidence="5" key="1">
    <citation type="journal article" date="2019" name="Sci. Rep.">
        <title>Draft genome of Tanacetum cinerariifolium, the natural source of mosquito coil.</title>
        <authorList>
            <person name="Yamashiro T."/>
            <person name="Shiraishi A."/>
            <person name="Satake H."/>
            <person name="Nakayama K."/>
        </authorList>
    </citation>
    <scope>NUCLEOTIDE SEQUENCE</scope>
</reference>
<dbReference type="GO" id="GO:0044550">
    <property type="term" value="P:secondary metabolite biosynthetic process"/>
    <property type="evidence" value="ECO:0007669"/>
    <property type="project" value="TreeGrafter"/>
</dbReference>
<feature type="domain" description="Carrier" evidence="4">
    <location>
        <begin position="109"/>
        <end position="183"/>
    </location>
</feature>
<dbReference type="GO" id="GO:0043041">
    <property type="term" value="P:amino acid activation for nonribosomal peptide biosynthetic process"/>
    <property type="evidence" value="ECO:0007669"/>
    <property type="project" value="TreeGrafter"/>
</dbReference>
<dbReference type="SUPFAM" id="SSF56801">
    <property type="entry name" value="Acetyl-CoA synthetase-like"/>
    <property type="match status" value="1"/>
</dbReference>
<dbReference type="PANTHER" id="PTHR45527:SF14">
    <property type="entry name" value="PLIPASTATIN SYNTHASE SUBUNIT B"/>
    <property type="match status" value="1"/>
</dbReference>